<comment type="caution">
    <text evidence="6">The sequence shown here is derived from an EMBL/GenBank/DDBJ whole genome shotgun (WGS) entry which is preliminary data.</text>
</comment>
<dbReference type="Proteomes" id="UP000242133">
    <property type="component" value="Unassembled WGS sequence"/>
</dbReference>
<dbReference type="OrthoDB" id="9772407at2"/>
<comment type="similarity">
    <text evidence="3">Belongs to the aldo/keto reductase family. Aldo/keto reductase 2 subfamily.</text>
</comment>
<feature type="domain" description="NADP-dependent oxidoreductase" evidence="5">
    <location>
        <begin position="15"/>
        <end position="336"/>
    </location>
</feature>
<dbReference type="InterPro" id="IPR050523">
    <property type="entry name" value="AKR_Detox_Biosynth"/>
</dbReference>
<accession>A0A2P8EY20</accession>
<dbReference type="CDD" id="cd19094">
    <property type="entry name" value="AKR_Tas-like"/>
    <property type="match status" value="1"/>
</dbReference>
<evidence type="ECO:0000259" key="5">
    <source>
        <dbReference type="Pfam" id="PF00248"/>
    </source>
</evidence>
<sequence length="345" mass="38335">MDYLTLGHSDLEVSRIALGTMTFGRQNSEAEAFEQLDYALERGVNLIDAAEMYPVPTAAEFQGRTETCIGNWMRQRGNRERVILATKATGPGEMVSYLRPNMCHDARNLRLAIEGSLQRLQTDYIDLYQLHWPDRSTNFFGQLGYTHDPTNPGTPLVETLTVLGELVNEGKIRHVGLSNDTPWGTMKCLQLSEQLGLPRIVSVQNPYSLLNRTTEVGLAEVLLREQVGLLAYSPLGFGVLTGKYADGARPEGSRLALFPDYRRYLTEQGQAATESYLQLAAEFALDPAQMALAYVNSRPFLGSNIIGATRMGQLQANLDSLELTLSPELLARIEAIHQRYPNPCP</sequence>
<dbReference type="InterPro" id="IPR036812">
    <property type="entry name" value="NAD(P)_OxRdtase_dom_sf"/>
</dbReference>
<dbReference type="PANTHER" id="PTHR43364">
    <property type="entry name" value="NADH-SPECIFIC METHYLGLYOXAL REDUCTASE-RELATED"/>
    <property type="match status" value="1"/>
</dbReference>
<keyword evidence="7" id="KW-1185">Reference proteome</keyword>
<dbReference type="InterPro" id="IPR023210">
    <property type="entry name" value="NADP_OxRdtase_dom"/>
</dbReference>
<gene>
    <name evidence="6" type="ORF">CLV44_10896</name>
</gene>
<evidence type="ECO:0000256" key="1">
    <source>
        <dbReference type="ARBA" id="ARBA00022857"/>
    </source>
</evidence>
<dbReference type="PANTHER" id="PTHR43364:SF17">
    <property type="entry name" value="ALDO KETO REDUCTASE"/>
    <property type="match status" value="1"/>
</dbReference>
<dbReference type="EMBL" id="PYGI01000008">
    <property type="protein sequence ID" value="PSL14367.1"/>
    <property type="molecule type" value="Genomic_DNA"/>
</dbReference>
<evidence type="ECO:0000256" key="3">
    <source>
        <dbReference type="ARBA" id="ARBA00038157"/>
    </source>
</evidence>
<keyword evidence="1" id="KW-0521">NADP</keyword>
<dbReference type="AlphaFoldDB" id="A0A2P8EY20"/>
<dbReference type="NCBIfam" id="NF007912">
    <property type="entry name" value="PRK10625.1"/>
    <property type="match status" value="1"/>
</dbReference>
<reference evidence="6 7" key="1">
    <citation type="submission" date="2018-03" db="EMBL/GenBank/DDBJ databases">
        <title>Genomic Encyclopedia of Archaeal and Bacterial Type Strains, Phase II (KMG-II): from individual species to whole genera.</title>
        <authorList>
            <person name="Goeker M."/>
        </authorList>
    </citation>
    <scope>NUCLEOTIDE SEQUENCE [LARGE SCALE GENOMIC DNA]</scope>
    <source>
        <strain evidence="6 7">DSM 17586</strain>
    </source>
</reference>
<dbReference type="RefSeq" id="WP_106591444.1">
    <property type="nucleotide sequence ID" value="NZ_PYGI01000008.1"/>
</dbReference>
<keyword evidence="2" id="KW-0560">Oxidoreductase</keyword>
<name>A0A2P8EY20_9GAMM</name>
<dbReference type="Pfam" id="PF00248">
    <property type="entry name" value="Aldo_ket_red"/>
    <property type="match status" value="1"/>
</dbReference>
<evidence type="ECO:0000256" key="2">
    <source>
        <dbReference type="ARBA" id="ARBA00023002"/>
    </source>
</evidence>
<evidence type="ECO:0000313" key="7">
    <source>
        <dbReference type="Proteomes" id="UP000242133"/>
    </source>
</evidence>
<proteinExistence type="inferred from homology"/>
<dbReference type="Gene3D" id="3.20.20.100">
    <property type="entry name" value="NADP-dependent oxidoreductase domain"/>
    <property type="match status" value="1"/>
</dbReference>
<dbReference type="FunFam" id="3.20.20.100:FF:000005">
    <property type="entry name" value="NADP(H)-dependent aldo-keto reductase"/>
    <property type="match status" value="1"/>
</dbReference>
<protein>
    <recommendedName>
        <fullName evidence="4">Protein tas</fullName>
    </recommendedName>
</protein>
<organism evidence="6 7">
    <name type="scientific">Marinobacterium halophilum</name>
    <dbReference type="NCBI Taxonomy" id="267374"/>
    <lineage>
        <taxon>Bacteria</taxon>
        <taxon>Pseudomonadati</taxon>
        <taxon>Pseudomonadota</taxon>
        <taxon>Gammaproteobacteria</taxon>
        <taxon>Oceanospirillales</taxon>
        <taxon>Oceanospirillaceae</taxon>
        <taxon>Marinobacterium</taxon>
    </lineage>
</organism>
<dbReference type="GO" id="GO:0016491">
    <property type="term" value="F:oxidoreductase activity"/>
    <property type="evidence" value="ECO:0007669"/>
    <property type="project" value="UniProtKB-KW"/>
</dbReference>
<evidence type="ECO:0000313" key="6">
    <source>
        <dbReference type="EMBL" id="PSL14367.1"/>
    </source>
</evidence>
<evidence type="ECO:0000256" key="4">
    <source>
        <dbReference type="ARBA" id="ARBA00070119"/>
    </source>
</evidence>
<dbReference type="SUPFAM" id="SSF51430">
    <property type="entry name" value="NAD(P)-linked oxidoreductase"/>
    <property type="match status" value="1"/>
</dbReference>